<accession>A0A1H6VKF7</accession>
<name>A0A1H6VKF7_9EURY</name>
<dbReference type="OrthoDB" id="189856at2157"/>
<dbReference type="RefSeq" id="WP_089672966.1">
    <property type="nucleotide sequence ID" value="NZ_CP024845.1"/>
</dbReference>
<evidence type="ECO:0000256" key="1">
    <source>
        <dbReference type="PROSITE-ProRule" id="PRU00325"/>
    </source>
</evidence>
<keyword evidence="1" id="KW-0863">Zinc-finger</keyword>
<gene>
    <name evidence="3" type="ORF">SAMN05444271_11731</name>
</gene>
<protein>
    <submittedName>
        <fullName evidence="3">SWIM zinc finger</fullName>
    </submittedName>
</protein>
<reference evidence="3 4" key="1">
    <citation type="submission" date="2016-10" db="EMBL/GenBank/DDBJ databases">
        <authorList>
            <person name="de Groot N.N."/>
        </authorList>
    </citation>
    <scope>NUCLEOTIDE SEQUENCE [LARGE SCALE GENOMIC DNA]</scope>
    <source>
        <strain evidence="3 4">DSM 22187</strain>
    </source>
</reference>
<dbReference type="InterPro" id="IPR007527">
    <property type="entry name" value="Znf_SWIM"/>
</dbReference>
<evidence type="ECO:0000259" key="2">
    <source>
        <dbReference type="PROSITE" id="PS50966"/>
    </source>
</evidence>
<evidence type="ECO:0000313" key="3">
    <source>
        <dbReference type="EMBL" id="SEJ03464.1"/>
    </source>
</evidence>
<dbReference type="GO" id="GO:0008270">
    <property type="term" value="F:zinc ion binding"/>
    <property type="evidence" value="ECO:0007669"/>
    <property type="project" value="UniProtKB-KW"/>
</dbReference>
<dbReference type="GeneID" id="35002084"/>
<organism evidence="3 4">
    <name type="scientific">Halohasta litchfieldiae</name>
    <dbReference type="NCBI Taxonomy" id="1073996"/>
    <lineage>
        <taxon>Archaea</taxon>
        <taxon>Methanobacteriati</taxon>
        <taxon>Methanobacteriota</taxon>
        <taxon>Stenosarchaea group</taxon>
        <taxon>Halobacteria</taxon>
        <taxon>Halobacteriales</taxon>
        <taxon>Haloferacaceae</taxon>
        <taxon>Halohasta</taxon>
    </lineage>
</organism>
<dbReference type="STRING" id="1073996.SAMN05444271_11731"/>
<dbReference type="Proteomes" id="UP000198888">
    <property type="component" value="Unassembled WGS sequence"/>
</dbReference>
<keyword evidence="1" id="KW-0479">Metal-binding</keyword>
<keyword evidence="4" id="KW-1185">Reference proteome</keyword>
<dbReference type="EMBL" id="FNYR01000017">
    <property type="protein sequence ID" value="SEJ03464.1"/>
    <property type="molecule type" value="Genomic_DNA"/>
</dbReference>
<dbReference type="KEGG" id="hae:halTADL_1272"/>
<dbReference type="AlphaFoldDB" id="A0A1H6VKF7"/>
<dbReference type="PROSITE" id="PS50966">
    <property type="entry name" value="ZF_SWIM"/>
    <property type="match status" value="1"/>
</dbReference>
<proteinExistence type="predicted"/>
<dbReference type="Pfam" id="PF04434">
    <property type="entry name" value="SWIM"/>
    <property type="match status" value="1"/>
</dbReference>
<accession>A0A2H4Q112</accession>
<evidence type="ECO:0000313" key="4">
    <source>
        <dbReference type="Proteomes" id="UP000198888"/>
    </source>
</evidence>
<keyword evidence="1" id="KW-0862">Zinc</keyword>
<sequence>MTQSLLERLSPTNRVLKRAQYEAFAFSLYDGDVLVRNESHLQPGDHEYRVTIVDGIPESCECPADKRFEGPCKHRTAIAIRPTILDVATQMQMVADGGVTTEKAPIDPEDDTELQECDCQYLNDDFPCWECVKTGRRELPE</sequence>
<feature type="domain" description="SWIM-type" evidence="2">
    <location>
        <begin position="48"/>
        <end position="83"/>
    </location>
</feature>